<evidence type="ECO:0000313" key="1">
    <source>
        <dbReference type="EMBL" id="CAK0891288.1"/>
    </source>
</evidence>
<reference evidence="1" key="1">
    <citation type="submission" date="2023-10" db="EMBL/GenBank/DDBJ databases">
        <authorList>
            <person name="Chen Y."/>
            <person name="Shah S."/>
            <person name="Dougan E. K."/>
            <person name="Thang M."/>
            <person name="Chan C."/>
        </authorList>
    </citation>
    <scope>NUCLEOTIDE SEQUENCE [LARGE SCALE GENOMIC DNA]</scope>
</reference>
<evidence type="ECO:0000313" key="2">
    <source>
        <dbReference type="Proteomes" id="UP001189429"/>
    </source>
</evidence>
<evidence type="ECO:0008006" key="3">
    <source>
        <dbReference type="Google" id="ProtNLM"/>
    </source>
</evidence>
<dbReference type="EMBL" id="CAUYUJ010019453">
    <property type="protein sequence ID" value="CAK0891288.1"/>
    <property type="molecule type" value="Genomic_DNA"/>
</dbReference>
<name>A0ABN9WWR6_9DINO</name>
<proteinExistence type="predicted"/>
<accession>A0ABN9WWR6</accession>
<comment type="caution">
    <text evidence="1">The sequence shown here is derived from an EMBL/GenBank/DDBJ whole genome shotgun (WGS) entry which is preliminary data.</text>
</comment>
<gene>
    <name evidence="1" type="ORF">PCOR1329_LOCUS71272</name>
</gene>
<keyword evidence="2" id="KW-1185">Reference proteome</keyword>
<sequence>MGFKKGRAARSANLLAAPGDAPQDRFAAETSPVIVRHDGGTCVIYVDPTGSEYNVDVALMEQLNTRTGTRRRVFRLQGHGRVWPVWQFEAATEGCRRYTPPKCVVFALEERFRILHEDCADHSGMHPHKAAVAELDEAALWKLVECLEEACCEKGADDIRKQWTSDMPTEDLTSMLAYSSASIMPSDRSPDESLEQVMTLVRAVLVDKVLQHALAERVLQAPWPHQRLLRAARCLLRCGWRPLPSNCRLVALGSGSLSLLRLLLDAGVDVCGLVLFEPGKKRAKQSQSEGSWVQCSKNALRALMARGAVLGEGAPRSKLLKKLEEDGDALWVERALDGLQRACPELPDVVLRRLREFC</sequence>
<dbReference type="Proteomes" id="UP001189429">
    <property type="component" value="Unassembled WGS sequence"/>
</dbReference>
<organism evidence="1 2">
    <name type="scientific">Prorocentrum cordatum</name>
    <dbReference type="NCBI Taxonomy" id="2364126"/>
    <lineage>
        <taxon>Eukaryota</taxon>
        <taxon>Sar</taxon>
        <taxon>Alveolata</taxon>
        <taxon>Dinophyceae</taxon>
        <taxon>Prorocentrales</taxon>
        <taxon>Prorocentraceae</taxon>
        <taxon>Prorocentrum</taxon>
    </lineage>
</organism>
<protein>
    <recommendedName>
        <fullName evidence="3">Type II protein arginine methyltransferase</fullName>
    </recommendedName>
</protein>